<evidence type="ECO:0000313" key="2">
    <source>
        <dbReference type="EMBL" id="MBJ7593738.1"/>
    </source>
</evidence>
<sequence length="77" mass="7615">MTRTSTATLFGSETLGSVLASLLAAPTRPLARADLVRGAASPLSASARSTWSPLHNVSSPRGAAGEGKPAALAVTGV</sequence>
<reference evidence="2 3" key="1">
    <citation type="submission" date="2020-10" db="EMBL/GenBank/DDBJ databases">
        <title>Ca. Dormibacterota MAGs.</title>
        <authorList>
            <person name="Montgomery K."/>
        </authorList>
    </citation>
    <scope>NUCLEOTIDE SEQUENCE [LARGE SCALE GENOMIC DNA]</scope>
    <source>
        <strain evidence="2">SC8812_S17_18</strain>
    </source>
</reference>
<name>A0A934K178_9BACT</name>
<evidence type="ECO:0000313" key="3">
    <source>
        <dbReference type="Proteomes" id="UP000606991"/>
    </source>
</evidence>
<proteinExistence type="predicted"/>
<evidence type="ECO:0000256" key="1">
    <source>
        <dbReference type="SAM" id="MobiDB-lite"/>
    </source>
</evidence>
<dbReference type="RefSeq" id="WP_337309301.1">
    <property type="nucleotide sequence ID" value="NZ_JAEKNS010000037.1"/>
</dbReference>
<feature type="region of interest" description="Disordered" evidence="1">
    <location>
        <begin position="47"/>
        <end position="77"/>
    </location>
</feature>
<dbReference type="AlphaFoldDB" id="A0A934K178"/>
<feature type="compositionally biased region" description="Polar residues" evidence="1">
    <location>
        <begin position="47"/>
        <end position="59"/>
    </location>
</feature>
<accession>A0A934K178</accession>
<gene>
    <name evidence="2" type="ORF">JF886_02565</name>
</gene>
<organism evidence="2 3">
    <name type="scientific">Candidatus Aeolococcus gillhamiae</name>
    <dbReference type="NCBI Taxonomy" id="3127015"/>
    <lineage>
        <taxon>Bacteria</taxon>
        <taxon>Bacillati</taxon>
        <taxon>Candidatus Dormiibacterota</taxon>
        <taxon>Candidatus Dormibacteria</taxon>
        <taxon>Candidatus Aeolococcales</taxon>
        <taxon>Candidatus Aeolococcaceae</taxon>
        <taxon>Candidatus Aeolococcus</taxon>
    </lineage>
</organism>
<protein>
    <submittedName>
        <fullName evidence="2">Uncharacterized protein</fullName>
    </submittedName>
</protein>
<dbReference type="Proteomes" id="UP000606991">
    <property type="component" value="Unassembled WGS sequence"/>
</dbReference>
<comment type="caution">
    <text evidence="2">The sequence shown here is derived from an EMBL/GenBank/DDBJ whole genome shotgun (WGS) entry which is preliminary data.</text>
</comment>
<dbReference type="EMBL" id="JAEKNS010000037">
    <property type="protein sequence ID" value="MBJ7593738.1"/>
    <property type="molecule type" value="Genomic_DNA"/>
</dbReference>